<accession>A0A663LM97</accession>
<dbReference type="Gene3D" id="2.60.40.150">
    <property type="entry name" value="C2 domain"/>
    <property type="match status" value="1"/>
</dbReference>
<dbReference type="SUPFAM" id="SSF49562">
    <property type="entry name" value="C2 domain (Calcium/lipid-binding domain, CaLB)"/>
    <property type="match status" value="1"/>
</dbReference>
<evidence type="ECO:0000259" key="3">
    <source>
        <dbReference type="PROSITE" id="PS50004"/>
    </source>
</evidence>
<evidence type="ECO:0000313" key="4">
    <source>
        <dbReference type="Ensembl" id="ENSACUP00000001099.1"/>
    </source>
</evidence>
<comment type="similarity">
    <text evidence="1">Belongs to the unc-13 family.</text>
</comment>
<evidence type="ECO:0000256" key="2">
    <source>
        <dbReference type="ARBA" id="ARBA00022483"/>
    </source>
</evidence>
<dbReference type="InterPro" id="IPR000008">
    <property type="entry name" value="C2_dom"/>
</dbReference>
<dbReference type="InterPro" id="IPR035892">
    <property type="entry name" value="C2_domain_sf"/>
</dbReference>
<reference evidence="4" key="1">
    <citation type="submission" date="2025-08" db="UniProtKB">
        <authorList>
            <consortium name="Ensembl"/>
        </authorList>
    </citation>
    <scope>IDENTIFICATION</scope>
</reference>
<dbReference type="GO" id="GO:0006887">
    <property type="term" value="P:exocytosis"/>
    <property type="evidence" value="ECO:0007669"/>
    <property type="project" value="UniProtKB-KW"/>
</dbReference>
<proteinExistence type="inferred from homology"/>
<dbReference type="Ensembl" id="ENSACUT00000001185.1">
    <property type="protein sequence ID" value="ENSACUP00000001099.1"/>
    <property type="gene ID" value="ENSACUG00000000779.1"/>
</dbReference>
<evidence type="ECO:0000256" key="1">
    <source>
        <dbReference type="ARBA" id="ARBA00005823"/>
    </source>
</evidence>
<dbReference type="InterPro" id="IPR052095">
    <property type="entry name" value="UNC-13_domain"/>
</dbReference>
<dbReference type="GO" id="GO:0070382">
    <property type="term" value="C:exocytic vesicle"/>
    <property type="evidence" value="ECO:0007669"/>
    <property type="project" value="TreeGrafter"/>
</dbReference>
<dbReference type="PANTHER" id="PTHR45999">
    <property type="entry name" value="UNC-13-4A, ISOFORM B"/>
    <property type="match status" value="1"/>
</dbReference>
<dbReference type="Proteomes" id="UP000472269">
    <property type="component" value="Unplaced"/>
</dbReference>
<name>A0A663LM97_ATHCN</name>
<sequence length="176" mass="19728">MWGPTGAVRAAGPPQPAPGLCLVTQHHFNSLALLYEEVLYTIWHRLGKPEHHHVADSQELYAYVQKAFGMDAEEHSIIMQQVKELESPIFCLKATVKEAKGILGKDVSGFSDPYCLLGIETKSQDPVHTDHKKRMKAVVKDLIPEDQIHRTQVISQTLSPVWDETFILSLNTFAIS</sequence>
<evidence type="ECO:0000313" key="5">
    <source>
        <dbReference type="Proteomes" id="UP000472269"/>
    </source>
</evidence>
<dbReference type="CDD" id="cd08676">
    <property type="entry name" value="C2A_Munc13-like"/>
    <property type="match status" value="1"/>
</dbReference>
<organism evidence="4 5">
    <name type="scientific">Athene cunicularia</name>
    <name type="common">Burrowing owl</name>
    <name type="synonym">Speotyto cunicularia</name>
    <dbReference type="NCBI Taxonomy" id="194338"/>
    <lineage>
        <taxon>Eukaryota</taxon>
        <taxon>Metazoa</taxon>
        <taxon>Chordata</taxon>
        <taxon>Craniata</taxon>
        <taxon>Vertebrata</taxon>
        <taxon>Euteleostomi</taxon>
        <taxon>Archelosauria</taxon>
        <taxon>Archosauria</taxon>
        <taxon>Dinosauria</taxon>
        <taxon>Saurischia</taxon>
        <taxon>Theropoda</taxon>
        <taxon>Coelurosauria</taxon>
        <taxon>Aves</taxon>
        <taxon>Neognathae</taxon>
        <taxon>Neoaves</taxon>
        <taxon>Telluraves</taxon>
        <taxon>Strigiformes</taxon>
        <taxon>Strigidae</taxon>
        <taxon>Athene</taxon>
    </lineage>
</organism>
<keyword evidence="5" id="KW-1185">Reference proteome</keyword>
<keyword evidence="2" id="KW-0268">Exocytosis</keyword>
<reference evidence="4" key="2">
    <citation type="submission" date="2025-09" db="UniProtKB">
        <authorList>
            <consortium name="Ensembl"/>
        </authorList>
    </citation>
    <scope>IDENTIFICATION</scope>
</reference>
<feature type="domain" description="C2" evidence="3">
    <location>
        <begin position="71"/>
        <end position="176"/>
    </location>
</feature>
<dbReference type="PROSITE" id="PS50004">
    <property type="entry name" value="C2"/>
    <property type="match status" value="1"/>
</dbReference>
<dbReference type="PANTHER" id="PTHR45999:SF3">
    <property type="entry name" value="PROTEIN UNC-13 HOMOLOG D"/>
    <property type="match status" value="1"/>
</dbReference>
<dbReference type="Pfam" id="PF00168">
    <property type="entry name" value="C2"/>
    <property type="match status" value="1"/>
</dbReference>
<protein>
    <submittedName>
        <fullName evidence="4">Unc-13 homolog D</fullName>
    </submittedName>
</protein>
<gene>
    <name evidence="4" type="primary">UNC13D</name>
</gene>
<dbReference type="AlphaFoldDB" id="A0A663LM97"/>